<evidence type="ECO:0000313" key="11">
    <source>
        <dbReference type="EMBL" id="ETX28548.1"/>
    </source>
</evidence>
<reference evidence="11 12" key="1">
    <citation type="submission" date="2014-01" db="EMBL/GenBank/DDBJ databases">
        <title>Roseivivax isoporae LMG 25204 Genome Sequencing.</title>
        <authorList>
            <person name="Lai Q."/>
            <person name="Li G."/>
            <person name="Shao Z."/>
        </authorList>
    </citation>
    <scope>NUCLEOTIDE SEQUENCE [LARGE SCALE GENOMIC DNA]</scope>
    <source>
        <strain evidence="11 12">LMG 25204</strain>
    </source>
</reference>
<comment type="subcellular location">
    <subcellularLocation>
        <location evidence="1">Cell membrane</location>
    </subcellularLocation>
</comment>
<dbReference type="GO" id="GO:0005886">
    <property type="term" value="C:plasma membrane"/>
    <property type="evidence" value="ECO:0007669"/>
    <property type="project" value="UniProtKB-SubCell"/>
</dbReference>
<keyword evidence="5 9" id="KW-0812">Transmembrane</keyword>
<keyword evidence="7 9" id="KW-0472">Membrane</keyword>
<proteinExistence type="inferred from homology"/>
<dbReference type="GO" id="GO:0000271">
    <property type="term" value="P:polysaccharide biosynthetic process"/>
    <property type="evidence" value="ECO:0007669"/>
    <property type="project" value="UniProtKB-KW"/>
</dbReference>
<dbReference type="Proteomes" id="UP000023430">
    <property type="component" value="Unassembled WGS sequence"/>
</dbReference>
<evidence type="ECO:0000259" key="10">
    <source>
        <dbReference type="Pfam" id="PF02397"/>
    </source>
</evidence>
<keyword evidence="3" id="KW-1003">Cell membrane</keyword>
<dbReference type="InterPro" id="IPR003362">
    <property type="entry name" value="Bact_transf"/>
</dbReference>
<evidence type="ECO:0000256" key="8">
    <source>
        <dbReference type="ARBA" id="ARBA00023169"/>
    </source>
</evidence>
<evidence type="ECO:0000256" key="2">
    <source>
        <dbReference type="ARBA" id="ARBA00006464"/>
    </source>
</evidence>
<evidence type="ECO:0000256" key="9">
    <source>
        <dbReference type="SAM" id="Phobius"/>
    </source>
</evidence>
<keyword evidence="12" id="KW-1185">Reference proteome</keyword>
<feature type="domain" description="Bacterial sugar transferase" evidence="10">
    <location>
        <begin position="31"/>
        <end position="221"/>
    </location>
</feature>
<organism evidence="11 12">
    <name type="scientific">Roseivivax isoporae LMG 25204</name>
    <dbReference type="NCBI Taxonomy" id="1449351"/>
    <lineage>
        <taxon>Bacteria</taxon>
        <taxon>Pseudomonadati</taxon>
        <taxon>Pseudomonadota</taxon>
        <taxon>Alphaproteobacteria</taxon>
        <taxon>Rhodobacterales</taxon>
        <taxon>Roseobacteraceae</taxon>
        <taxon>Roseivivax</taxon>
    </lineage>
</organism>
<dbReference type="Pfam" id="PF02397">
    <property type="entry name" value="Bac_transf"/>
    <property type="match status" value="1"/>
</dbReference>
<name>X7F783_9RHOB</name>
<evidence type="ECO:0000256" key="7">
    <source>
        <dbReference type="ARBA" id="ARBA00023136"/>
    </source>
</evidence>
<dbReference type="PANTHER" id="PTHR30576">
    <property type="entry name" value="COLANIC BIOSYNTHESIS UDP-GLUCOSE LIPID CARRIER TRANSFERASE"/>
    <property type="match status" value="1"/>
</dbReference>
<comment type="similarity">
    <text evidence="2">Belongs to the bacterial sugar transferase family.</text>
</comment>
<dbReference type="eggNOG" id="COG2148">
    <property type="taxonomic scope" value="Bacteria"/>
</dbReference>
<keyword evidence="6 9" id="KW-1133">Transmembrane helix</keyword>
<dbReference type="RefSeq" id="WP_084615383.1">
    <property type="nucleotide sequence ID" value="NZ_JAME01000018.1"/>
</dbReference>
<dbReference type="GO" id="GO:0016780">
    <property type="term" value="F:phosphotransferase activity, for other substituted phosphate groups"/>
    <property type="evidence" value="ECO:0007669"/>
    <property type="project" value="TreeGrafter"/>
</dbReference>
<protein>
    <submittedName>
        <fullName evidence="11">Exopolysaccharide biosynthesis protein</fullName>
    </submittedName>
</protein>
<evidence type="ECO:0000256" key="4">
    <source>
        <dbReference type="ARBA" id="ARBA00022679"/>
    </source>
</evidence>
<evidence type="ECO:0000256" key="3">
    <source>
        <dbReference type="ARBA" id="ARBA00022475"/>
    </source>
</evidence>
<gene>
    <name evidence="11" type="ORF">RISW2_06575</name>
</gene>
<dbReference type="OrthoDB" id="9808602at2"/>
<keyword evidence="8" id="KW-0270">Exopolysaccharide synthesis</keyword>
<evidence type="ECO:0000256" key="1">
    <source>
        <dbReference type="ARBA" id="ARBA00004236"/>
    </source>
</evidence>
<comment type="caution">
    <text evidence="11">The sequence shown here is derived from an EMBL/GenBank/DDBJ whole genome shotgun (WGS) entry which is preliminary data.</text>
</comment>
<evidence type="ECO:0000256" key="6">
    <source>
        <dbReference type="ARBA" id="ARBA00022989"/>
    </source>
</evidence>
<dbReference type="PANTHER" id="PTHR30576:SF4">
    <property type="entry name" value="UNDECAPRENYL-PHOSPHATE GALACTOSE PHOSPHOTRANSFERASE"/>
    <property type="match status" value="1"/>
</dbReference>
<dbReference type="EMBL" id="JAME01000018">
    <property type="protein sequence ID" value="ETX28548.1"/>
    <property type="molecule type" value="Genomic_DNA"/>
</dbReference>
<evidence type="ECO:0000313" key="12">
    <source>
        <dbReference type="Proteomes" id="UP000023430"/>
    </source>
</evidence>
<dbReference type="PATRIC" id="fig|1449351.3.peg.2615"/>
<feature type="transmembrane region" description="Helical" evidence="9">
    <location>
        <begin position="33"/>
        <end position="55"/>
    </location>
</feature>
<accession>X7F783</accession>
<dbReference type="AlphaFoldDB" id="X7F783"/>
<keyword evidence="4" id="KW-0808">Transferase</keyword>
<evidence type="ECO:0000256" key="5">
    <source>
        <dbReference type="ARBA" id="ARBA00022692"/>
    </source>
</evidence>
<dbReference type="STRING" id="1449351.RISW2_06575"/>
<sequence length="226" mass="25037">MSLSHTNAGCGASVEVASAPGSRLAYARMPKRLFDIALSLTMLPIVLPLIAILYLCMRIEGGPGFFGHVRVGRNGRPFRCWKIRTMVPDAEARLQALLRDDPAARREWLAGRKLRRDPRITRLGAMLRATSLDELPQIWNVLKGDMSLIGPRPVTAAELDLYGAHRPAYLALRPGVTGLWQVSGRNALDYADRVMLDVAYVERVTLLHDVMILARTAQAVLNRTGM</sequence>